<proteinExistence type="predicted"/>
<organism evidence="5 6">
    <name type="scientific">Ceratobasidium theobromae</name>
    <dbReference type="NCBI Taxonomy" id="1582974"/>
    <lineage>
        <taxon>Eukaryota</taxon>
        <taxon>Fungi</taxon>
        <taxon>Dikarya</taxon>
        <taxon>Basidiomycota</taxon>
        <taxon>Agaricomycotina</taxon>
        <taxon>Agaricomycetes</taxon>
        <taxon>Cantharellales</taxon>
        <taxon>Ceratobasidiaceae</taxon>
        <taxon>Ceratobasidium</taxon>
    </lineage>
</organism>
<feature type="compositionally biased region" description="Basic and acidic residues" evidence="2">
    <location>
        <begin position="895"/>
        <end position="909"/>
    </location>
</feature>
<dbReference type="PANTHER" id="PTHR48050">
    <property type="entry name" value="STEROL 3-BETA-GLUCOSYLTRANSFERASE"/>
    <property type="match status" value="1"/>
</dbReference>
<sequence>MEHDIPYYMREDSSRKVIPTTATIDSRSLPDGTARINVDIETSPAINYAAYKSLGKGLSSSAEMKPDGRIAVSLDLKKKLPDLPKDYANPVREFAVDEEWHTAPPMSIVIMIVGSRGDVQPFIALGKRLQQHGHTVRIATHGTFETFVKNAGLRFFNIGGDPEKLMSYMVRNPGLMPGLASLTNGDIGEKRAMVTEYLDGCWRACYERDEDEDQQFFAADAIISNPPAFAHIHCAEALGIPLQLSFTMPWCATAAFPHPLVHIYQSNAEKGLTNVLSYALSDLMVWQGLGDIINHFRTKTLGLKPLNLRSGPGLTDRLRIPWAYCMSPALVPKPDDWTNHIDCTDVVGFYFLDLASNYHPPEPLEKFLEEGEPPVYIGFGSIVVDEPEEITQKIFGAIKATRTRAILSAGWGGLFAPNSPNIPDGVLILDKETGNVPHDWLFQYVSAVCHHGGAGTTSAGLKAGKPTIVVPFFGDQPFWGAMIAKAGAGPEPIPQDELSIERLSAALTFVKSKQVKEAAERMGQQIRSEDGVTNGVESFHRHLPLLNMRCDLDSGRLAEWWSLEHYLRLSGFAATALSNAGLLDMKSLQQHRTKEYDTHKKATDPITGGCIEILRTVTHYYSGIAQIFYSPIKGIINTTTAIPRGVMNIIGSVSEGFHNVPRIYGSEVRTPGHVDGIKSGFKEGAKGLFHGYYDAITGLVKEPVKGAKEEGFKGFVKGSGKSYANATVKPAAGIMGMIAHPLDGLWKTAQKPWAKKQEPQQLATRIERGRLAFEASTTEERQVVIDTFKRLTKRAATMERKKTMEAEAQELLKADKSRKLTLEDKDSDDEKVSPEFSEPEVHRSSSPDPVAPAEQKSNEPPSLPPRRSPQLDIDQEEAAFQRDLELAKQLSLVEQNHEHDSGGAARTHD</sequence>
<keyword evidence="1 5" id="KW-0808">Transferase</keyword>
<keyword evidence="6" id="KW-1185">Reference proteome</keyword>
<evidence type="ECO:0000313" key="6">
    <source>
        <dbReference type="Proteomes" id="UP000383932"/>
    </source>
</evidence>
<dbReference type="InterPro" id="IPR004276">
    <property type="entry name" value="GlycoTrans_28_N"/>
</dbReference>
<dbReference type="OrthoDB" id="5835829at2759"/>
<dbReference type="SUPFAM" id="SSF53756">
    <property type="entry name" value="UDP-Glycosyltransferase/glycogen phosphorylase"/>
    <property type="match status" value="1"/>
</dbReference>
<protein>
    <submittedName>
        <fullName evidence="5">Sterol 3-beta-glucosyltransferase UGT80A2</fullName>
    </submittedName>
</protein>
<comment type="caution">
    <text evidence="5">The sequence shown here is derived from an EMBL/GenBank/DDBJ whole genome shotgun (WGS) entry which is preliminary data.</text>
</comment>
<dbReference type="CDD" id="cd03784">
    <property type="entry name" value="GT1_Gtf-like"/>
    <property type="match status" value="1"/>
</dbReference>
<feature type="compositionally biased region" description="Basic and acidic residues" evidence="2">
    <location>
        <begin position="817"/>
        <end position="845"/>
    </location>
</feature>
<dbReference type="Gene3D" id="3.40.50.2000">
    <property type="entry name" value="Glycogen Phosphorylase B"/>
    <property type="match status" value="2"/>
</dbReference>
<reference evidence="5 6" key="1">
    <citation type="journal article" date="2019" name="Fungal Biol. Biotechnol.">
        <title>Draft genome sequence of fastidious pathogen Ceratobasidium theobromae, which causes vascular-streak dieback in Theobroma cacao.</title>
        <authorList>
            <person name="Ali S.S."/>
            <person name="Asman A."/>
            <person name="Shao J."/>
            <person name="Firmansyah A.P."/>
            <person name="Susilo A.W."/>
            <person name="Rosmana A."/>
            <person name="McMahon P."/>
            <person name="Junaid M."/>
            <person name="Guest D."/>
            <person name="Kheng T.Y."/>
            <person name="Meinhardt L.W."/>
            <person name="Bailey B.A."/>
        </authorList>
    </citation>
    <scope>NUCLEOTIDE SEQUENCE [LARGE SCALE GENOMIC DNA]</scope>
    <source>
        <strain evidence="5 6">CT2</strain>
    </source>
</reference>
<evidence type="ECO:0000259" key="3">
    <source>
        <dbReference type="Pfam" id="PF03033"/>
    </source>
</evidence>
<dbReference type="PANTHER" id="PTHR48050:SF13">
    <property type="entry name" value="STEROL 3-BETA-GLUCOSYLTRANSFERASE UGT80A2"/>
    <property type="match status" value="1"/>
</dbReference>
<gene>
    <name evidence="5" type="ORF">CTheo_1274</name>
</gene>
<dbReference type="GO" id="GO:0005975">
    <property type="term" value="P:carbohydrate metabolic process"/>
    <property type="evidence" value="ECO:0007669"/>
    <property type="project" value="InterPro"/>
</dbReference>
<dbReference type="Pfam" id="PF03033">
    <property type="entry name" value="Glyco_transf_28"/>
    <property type="match status" value="1"/>
</dbReference>
<dbReference type="Pfam" id="PF06722">
    <property type="entry name" value="EryCIII-like_C"/>
    <property type="match status" value="1"/>
</dbReference>
<dbReference type="FunFam" id="3.40.50.2000:FF:000009">
    <property type="entry name" value="Sterol 3-beta-glucosyltransferase UGT80A2"/>
    <property type="match status" value="1"/>
</dbReference>
<dbReference type="AlphaFoldDB" id="A0A5N5QVJ5"/>
<feature type="region of interest" description="Disordered" evidence="2">
    <location>
        <begin position="817"/>
        <end position="881"/>
    </location>
</feature>
<evidence type="ECO:0000259" key="4">
    <source>
        <dbReference type="Pfam" id="PF06722"/>
    </source>
</evidence>
<dbReference type="InterPro" id="IPR002213">
    <property type="entry name" value="UDP_glucos_trans"/>
</dbReference>
<evidence type="ECO:0000256" key="2">
    <source>
        <dbReference type="SAM" id="MobiDB-lite"/>
    </source>
</evidence>
<evidence type="ECO:0000313" key="5">
    <source>
        <dbReference type="EMBL" id="KAB5595196.1"/>
    </source>
</evidence>
<dbReference type="GO" id="GO:0016906">
    <property type="term" value="F:sterol 3-beta-glucosyltransferase activity"/>
    <property type="evidence" value="ECO:0007669"/>
    <property type="project" value="UniProtKB-ARBA"/>
</dbReference>
<dbReference type="InterPro" id="IPR010610">
    <property type="entry name" value="EryCIII-like_C"/>
</dbReference>
<feature type="domain" description="Erythromycin biosynthesis protein CIII-like C-terminal" evidence="4">
    <location>
        <begin position="420"/>
        <end position="529"/>
    </location>
</feature>
<evidence type="ECO:0000256" key="1">
    <source>
        <dbReference type="ARBA" id="ARBA00022679"/>
    </source>
</evidence>
<feature type="domain" description="Glycosyltransferase family 28 N-terminal" evidence="3">
    <location>
        <begin position="108"/>
        <end position="257"/>
    </location>
</feature>
<accession>A0A5N5QVJ5</accession>
<dbReference type="InterPro" id="IPR050426">
    <property type="entry name" value="Glycosyltransferase_28"/>
</dbReference>
<name>A0A5N5QVJ5_9AGAM</name>
<feature type="region of interest" description="Disordered" evidence="2">
    <location>
        <begin position="890"/>
        <end position="909"/>
    </location>
</feature>
<dbReference type="Proteomes" id="UP000383932">
    <property type="component" value="Unassembled WGS sequence"/>
</dbReference>
<dbReference type="EMBL" id="SSOP01000011">
    <property type="protein sequence ID" value="KAB5595196.1"/>
    <property type="molecule type" value="Genomic_DNA"/>
</dbReference>